<comment type="caution">
    <text evidence="1">The sequence shown here is derived from an EMBL/GenBank/DDBJ whole genome shotgun (WGS) entry which is preliminary data.</text>
</comment>
<evidence type="ECO:0000313" key="2">
    <source>
        <dbReference type="Proteomes" id="UP000265581"/>
    </source>
</evidence>
<organism evidence="1 2">
    <name type="scientific">Aeromicrobium endophyticum</name>
    <dbReference type="NCBI Taxonomy" id="2292704"/>
    <lineage>
        <taxon>Bacteria</taxon>
        <taxon>Bacillati</taxon>
        <taxon>Actinomycetota</taxon>
        <taxon>Actinomycetes</taxon>
        <taxon>Propionibacteriales</taxon>
        <taxon>Nocardioidaceae</taxon>
        <taxon>Aeromicrobium</taxon>
    </lineage>
</organism>
<dbReference type="EMBL" id="QUBR01000001">
    <property type="protein sequence ID" value="REK73656.1"/>
    <property type="molecule type" value="Genomic_DNA"/>
</dbReference>
<dbReference type="RefSeq" id="WP_119703766.1">
    <property type="nucleotide sequence ID" value="NZ_JBHSOI010000001.1"/>
</dbReference>
<name>A0A371PDD7_9ACTN</name>
<protein>
    <submittedName>
        <fullName evidence="1">Uncharacterized protein</fullName>
    </submittedName>
</protein>
<dbReference type="Proteomes" id="UP000265581">
    <property type="component" value="Unassembled WGS sequence"/>
</dbReference>
<proteinExistence type="predicted"/>
<gene>
    <name evidence="1" type="ORF">DX116_09025</name>
</gene>
<keyword evidence="2" id="KW-1185">Reference proteome</keyword>
<dbReference type="AlphaFoldDB" id="A0A371PDD7"/>
<accession>A0A371PDD7</accession>
<reference evidence="1 2" key="1">
    <citation type="submission" date="2018-08" db="EMBL/GenBank/DDBJ databases">
        <title>Aeromicrobium sp. M2KJ-4, whole genome shotgun sequence.</title>
        <authorList>
            <person name="Tuo L."/>
        </authorList>
    </citation>
    <scope>NUCLEOTIDE SEQUENCE [LARGE SCALE GENOMIC DNA]</scope>
    <source>
        <strain evidence="1 2">M2KJ-4</strain>
    </source>
</reference>
<sequence>MATLSDEVTAYVLEQLAEQREGIVTFLRQAAEIYRPMTRGAVLELAGMVEEMGMVCSHCGAGKVEVRRSQDARRPIPCERQDREGAVVQAWSRHRFGTS</sequence>
<evidence type="ECO:0000313" key="1">
    <source>
        <dbReference type="EMBL" id="REK73656.1"/>
    </source>
</evidence>